<dbReference type="AlphaFoldDB" id="A0A518C276"/>
<reference evidence="2" key="1">
    <citation type="submission" date="2019-02" db="EMBL/GenBank/DDBJ databases">
        <title>Deep-cultivation of Planctomycetes and their phenomic and genomic characterization uncovers novel biology.</title>
        <authorList>
            <person name="Wiegand S."/>
            <person name="Jogler M."/>
            <person name="Boedeker C."/>
            <person name="Pinto D."/>
            <person name="Vollmers J."/>
            <person name="Rivas-Marin E."/>
            <person name="Kohn T."/>
            <person name="Peeters S.H."/>
            <person name="Heuer A."/>
            <person name="Rast P."/>
            <person name="Oberbeckmann S."/>
            <person name="Bunk B."/>
            <person name="Jeske O."/>
            <person name="Meyerdierks A."/>
            <person name="Storesund J.E."/>
            <person name="Kallscheuer N."/>
            <person name="Luecker S."/>
            <person name="Lage O.M."/>
            <person name="Pohl T."/>
            <person name="Merkel B.J."/>
            <person name="Hornburger P."/>
            <person name="Mueller R.-W."/>
            <person name="Bruemmer F."/>
            <person name="Labrenz M."/>
            <person name="Spormann A.M."/>
            <person name="Op den Camp H."/>
            <person name="Overmann J."/>
            <person name="Amann R."/>
            <person name="Jetten M.S.M."/>
            <person name="Mascher T."/>
            <person name="Medema M.H."/>
            <person name="Devos D.P."/>
            <person name="Kaster A.-K."/>
            <person name="Ovreas L."/>
            <person name="Rohde M."/>
            <person name="Galperin M.Y."/>
            <person name="Jogler C."/>
        </authorList>
    </citation>
    <scope>NUCLEOTIDE SEQUENCE [LARGE SCALE GENOMIC DNA]</scope>
    <source>
        <strain evidence="2">Pan97</strain>
    </source>
</reference>
<evidence type="ECO:0000313" key="2">
    <source>
        <dbReference type="Proteomes" id="UP000318626"/>
    </source>
</evidence>
<name>A0A518C276_9BACT</name>
<accession>A0A518C276</accession>
<gene>
    <name evidence="1" type="ORF">Pan97_02820</name>
</gene>
<proteinExistence type="predicted"/>
<dbReference type="Proteomes" id="UP000318626">
    <property type="component" value="Chromosome"/>
</dbReference>
<organism evidence="1 2">
    <name type="scientific">Bremerella volcania</name>
    <dbReference type="NCBI Taxonomy" id="2527984"/>
    <lineage>
        <taxon>Bacteria</taxon>
        <taxon>Pseudomonadati</taxon>
        <taxon>Planctomycetota</taxon>
        <taxon>Planctomycetia</taxon>
        <taxon>Pirellulales</taxon>
        <taxon>Pirellulaceae</taxon>
        <taxon>Bremerella</taxon>
    </lineage>
</organism>
<evidence type="ECO:0000313" key="1">
    <source>
        <dbReference type="EMBL" id="QDU73313.1"/>
    </source>
</evidence>
<keyword evidence="2" id="KW-1185">Reference proteome</keyword>
<dbReference type="EMBL" id="CP036289">
    <property type="protein sequence ID" value="QDU73313.1"/>
    <property type="molecule type" value="Genomic_DNA"/>
</dbReference>
<dbReference type="RefSeq" id="WP_144970040.1">
    <property type="nucleotide sequence ID" value="NZ_CP036289.1"/>
</dbReference>
<dbReference type="KEGG" id="bvo:Pan97_02820"/>
<protein>
    <recommendedName>
        <fullName evidence="3">Core-binding (CB) domain-containing protein</fullName>
    </recommendedName>
</protein>
<evidence type="ECO:0008006" key="3">
    <source>
        <dbReference type="Google" id="ProtNLM"/>
    </source>
</evidence>
<sequence length="74" mass="8857">MFQRDSQLSEVLDCYAKFLQDKNLALDNHRPYLARRVREFLLFAQTHAGYRVEQSWICFWTKWAGGWAPSRGFE</sequence>